<dbReference type="EMBL" id="CP087164">
    <property type="protein sequence ID" value="UGS38939.1"/>
    <property type="molecule type" value="Genomic_DNA"/>
</dbReference>
<dbReference type="Proteomes" id="UP001162834">
    <property type="component" value="Chromosome"/>
</dbReference>
<accession>A0A9E7C6E8</accession>
<organism evidence="1 2">
    <name type="scientific">Capillimicrobium parvum</name>
    <dbReference type="NCBI Taxonomy" id="2884022"/>
    <lineage>
        <taxon>Bacteria</taxon>
        <taxon>Bacillati</taxon>
        <taxon>Actinomycetota</taxon>
        <taxon>Thermoleophilia</taxon>
        <taxon>Solirubrobacterales</taxon>
        <taxon>Capillimicrobiaceae</taxon>
        <taxon>Capillimicrobium</taxon>
    </lineage>
</organism>
<name>A0A9E7C6E8_9ACTN</name>
<dbReference type="KEGG" id="sbae:DSM104329_05371"/>
<proteinExistence type="predicted"/>
<dbReference type="AlphaFoldDB" id="A0A9E7C6E8"/>
<gene>
    <name evidence="1" type="ORF">DSM104329_05371</name>
</gene>
<evidence type="ECO:0000313" key="2">
    <source>
        <dbReference type="Proteomes" id="UP001162834"/>
    </source>
</evidence>
<evidence type="ECO:0000313" key="1">
    <source>
        <dbReference type="EMBL" id="UGS38939.1"/>
    </source>
</evidence>
<reference evidence="1" key="1">
    <citation type="journal article" date="2022" name="Int. J. Syst. Evol. Microbiol.">
        <title>Pseudomonas aegrilactucae sp. nov. and Pseudomonas morbosilactucae sp. nov., pathogens causing bacterial rot of lettuce in Japan.</title>
        <authorList>
            <person name="Sawada H."/>
            <person name="Fujikawa T."/>
            <person name="Satou M."/>
        </authorList>
    </citation>
    <scope>NUCLEOTIDE SEQUENCE</scope>
    <source>
        <strain evidence="1">0166_1</strain>
    </source>
</reference>
<protein>
    <submittedName>
        <fullName evidence="1">Uncharacterized protein</fullName>
    </submittedName>
</protein>
<sequence length="58" mass="5991">MSRAVRTPEDVQAVVDAATAEHARLFPDSTSATATVIVATSDVPSWGIGDQPAEEPAP</sequence>
<keyword evidence="2" id="KW-1185">Reference proteome</keyword>
<dbReference type="RefSeq" id="WP_259312951.1">
    <property type="nucleotide sequence ID" value="NZ_CP087164.1"/>
</dbReference>